<proteinExistence type="predicted"/>
<reference evidence="2" key="1">
    <citation type="journal article" date="2023" name="Mol. Phylogenet. Evol.">
        <title>Genome-scale phylogeny and comparative genomics of the fungal order Sordariales.</title>
        <authorList>
            <person name="Hensen N."/>
            <person name="Bonometti L."/>
            <person name="Westerberg I."/>
            <person name="Brannstrom I.O."/>
            <person name="Guillou S."/>
            <person name="Cros-Aarteil S."/>
            <person name="Calhoun S."/>
            <person name="Haridas S."/>
            <person name="Kuo A."/>
            <person name="Mondo S."/>
            <person name="Pangilinan J."/>
            <person name="Riley R."/>
            <person name="LaButti K."/>
            <person name="Andreopoulos B."/>
            <person name="Lipzen A."/>
            <person name="Chen C."/>
            <person name="Yan M."/>
            <person name="Daum C."/>
            <person name="Ng V."/>
            <person name="Clum A."/>
            <person name="Steindorff A."/>
            <person name="Ohm R.A."/>
            <person name="Martin F."/>
            <person name="Silar P."/>
            <person name="Natvig D.O."/>
            <person name="Lalanne C."/>
            <person name="Gautier V."/>
            <person name="Ament-Velasquez S.L."/>
            <person name="Kruys A."/>
            <person name="Hutchinson M.I."/>
            <person name="Powell A.J."/>
            <person name="Barry K."/>
            <person name="Miller A.N."/>
            <person name="Grigoriev I.V."/>
            <person name="Debuchy R."/>
            <person name="Gladieux P."/>
            <person name="Hiltunen Thoren M."/>
            <person name="Johannesson H."/>
        </authorList>
    </citation>
    <scope>NUCLEOTIDE SEQUENCE</scope>
    <source>
        <strain evidence="2">CBS 314.62</strain>
    </source>
</reference>
<organism evidence="2 3">
    <name type="scientific">Podospora appendiculata</name>
    <dbReference type="NCBI Taxonomy" id="314037"/>
    <lineage>
        <taxon>Eukaryota</taxon>
        <taxon>Fungi</taxon>
        <taxon>Dikarya</taxon>
        <taxon>Ascomycota</taxon>
        <taxon>Pezizomycotina</taxon>
        <taxon>Sordariomycetes</taxon>
        <taxon>Sordariomycetidae</taxon>
        <taxon>Sordariales</taxon>
        <taxon>Podosporaceae</taxon>
        <taxon>Podospora</taxon>
    </lineage>
</organism>
<name>A0AAE1CDF4_9PEZI</name>
<dbReference type="EMBL" id="JAULSO010000002">
    <property type="protein sequence ID" value="KAK3689673.1"/>
    <property type="molecule type" value="Genomic_DNA"/>
</dbReference>
<accession>A0AAE1CDF4</accession>
<evidence type="ECO:0000313" key="3">
    <source>
        <dbReference type="Proteomes" id="UP001270362"/>
    </source>
</evidence>
<evidence type="ECO:0000313" key="2">
    <source>
        <dbReference type="EMBL" id="KAK3689673.1"/>
    </source>
</evidence>
<gene>
    <name evidence="2" type="ORF">B0T22DRAFT_462020</name>
</gene>
<dbReference type="Proteomes" id="UP001270362">
    <property type="component" value="Unassembled WGS sequence"/>
</dbReference>
<feature type="region of interest" description="Disordered" evidence="1">
    <location>
        <begin position="1"/>
        <end position="33"/>
    </location>
</feature>
<evidence type="ECO:0000256" key="1">
    <source>
        <dbReference type="SAM" id="MobiDB-lite"/>
    </source>
</evidence>
<protein>
    <submittedName>
        <fullName evidence="2">Uncharacterized protein</fullName>
    </submittedName>
</protein>
<dbReference type="AlphaFoldDB" id="A0AAE1CDF4"/>
<reference evidence="2" key="2">
    <citation type="submission" date="2023-06" db="EMBL/GenBank/DDBJ databases">
        <authorList>
            <consortium name="Lawrence Berkeley National Laboratory"/>
            <person name="Haridas S."/>
            <person name="Hensen N."/>
            <person name="Bonometti L."/>
            <person name="Westerberg I."/>
            <person name="Brannstrom I.O."/>
            <person name="Guillou S."/>
            <person name="Cros-Aarteil S."/>
            <person name="Calhoun S."/>
            <person name="Kuo A."/>
            <person name="Mondo S."/>
            <person name="Pangilinan J."/>
            <person name="Riley R."/>
            <person name="Labutti K."/>
            <person name="Andreopoulos B."/>
            <person name="Lipzen A."/>
            <person name="Chen C."/>
            <person name="Yanf M."/>
            <person name="Daum C."/>
            <person name="Ng V."/>
            <person name="Clum A."/>
            <person name="Steindorff A."/>
            <person name="Ohm R."/>
            <person name="Martin F."/>
            <person name="Silar P."/>
            <person name="Natvig D."/>
            <person name="Lalanne C."/>
            <person name="Gautier V."/>
            <person name="Ament-Velasquez S.L."/>
            <person name="Kruys A."/>
            <person name="Hutchinson M.I."/>
            <person name="Powell A.J."/>
            <person name="Barry K."/>
            <person name="Miller A.N."/>
            <person name="Grigoriev I.V."/>
            <person name="Debuchy R."/>
            <person name="Gladieux P."/>
            <person name="Thoren M.H."/>
            <person name="Johannesson H."/>
        </authorList>
    </citation>
    <scope>NUCLEOTIDE SEQUENCE</scope>
    <source>
        <strain evidence="2">CBS 314.62</strain>
    </source>
</reference>
<comment type="caution">
    <text evidence="2">The sequence shown here is derived from an EMBL/GenBank/DDBJ whole genome shotgun (WGS) entry which is preliminary data.</text>
</comment>
<keyword evidence="3" id="KW-1185">Reference proteome</keyword>
<feature type="compositionally biased region" description="Polar residues" evidence="1">
    <location>
        <begin position="18"/>
        <end position="29"/>
    </location>
</feature>
<sequence length="78" mass="8417">MDQLKSVLGGSSSNNNNQAQGTVNTQGQNPDMVDKFVNNTLHKQGVNSNPSTVEKVTDKARELFEGHSGKKVPSKFSN</sequence>